<dbReference type="NCBIfam" id="TIGR01509">
    <property type="entry name" value="HAD-SF-IA-v3"/>
    <property type="match status" value="1"/>
</dbReference>
<dbReference type="InterPro" id="IPR023214">
    <property type="entry name" value="HAD_sf"/>
</dbReference>
<accession>A0ABY9W5B4</accession>
<dbReference type="EMBL" id="CP134500">
    <property type="protein sequence ID" value="WNF31020.1"/>
    <property type="molecule type" value="Genomic_DNA"/>
</dbReference>
<dbReference type="Pfam" id="PF01663">
    <property type="entry name" value="Phosphodiest"/>
    <property type="match status" value="1"/>
</dbReference>
<dbReference type="GO" id="GO:0016787">
    <property type="term" value="F:hydrolase activity"/>
    <property type="evidence" value="ECO:0007669"/>
    <property type="project" value="UniProtKB-KW"/>
</dbReference>
<keyword evidence="1" id="KW-0378">Hydrolase</keyword>
<dbReference type="Proteomes" id="UP001303236">
    <property type="component" value="Chromosome"/>
</dbReference>
<dbReference type="SUPFAM" id="SSF53649">
    <property type="entry name" value="Alkaline phosphatase-like"/>
    <property type="match status" value="1"/>
</dbReference>
<dbReference type="InterPro" id="IPR036412">
    <property type="entry name" value="HAD-like_sf"/>
</dbReference>
<dbReference type="InterPro" id="IPR002591">
    <property type="entry name" value="Phosphodiest/P_Trfase"/>
</dbReference>
<keyword evidence="2" id="KW-1185">Reference proteome</keyword>
<dbReference type="PANTHER" id="PTHR18901">
    <property type="entry name" value="2-DEOXYGLUCOSE-6-PHOSPHATE PHOSPHATASE 2"/>
    <property type="match status" value="1"/>
</dbReference>
<dbReference type="Pfam" id="PF00702">
    <property type="entry name" value="Hydrolase"/>
    <property type="match status" value="1"/>
</dbReference>
<dbReference type="Gene3D" id="3.40.720.10">
    <property type="entry name" value="Alkaline Phosphatase, subunit A"/>
    <property type="match status" value="1"/>
</dbReference>
<dbReference type="PANTHER" id="PTHR18901:SF38">
    <property type="entry name" value="PSEUDOURIDINE-5'-PHOSPHATASE"/>
    <property type="match status" value="1"/>
</dbReference>
<dbReference type="InterPro" id="IPR017850">
    <property type="entry name" value="Alkaline_phosphatase_core_sf"/>
</dbReference>
<dbReference type="InterPro" id="IPR006439">
    <property type="entry name" value="HAD-SF_hydro_IA"/>
</dbReference>
<gene>
    <name evidence="1" type="ORF">RI138_31585</name>
</gene>
<dbReference type="CDD" id="cd07505">
    <property type="entry name" value="HAD_BPGM-like"/>
    <property type="match status" value="1"/>
</dbReference>
<name>A0ABY9W5B4_9ACTN</name>
<proteinExistence type="predicted"/>
<sequence length="501" mass="52801">MSRTRRVLVVGIDGVRLDTLNRVSTPHLDTVADAGFLAPVTVAEGTPTMSGPCWATTVTGVNVSKHAVWSNDFSGHRLGVFPDFATRLSRQDGRRTYVAAAWEPLVTVADGGPMFRHPTRLTHHAPAADTPEAWERADESTVRDAVSILTHEDPEASFVYLGAPDETAHHLGCGAAYKASIASADRRLGDLLAALRARPSYEREAWTVLVVTDHGHRDEGGHGGGSAVERTAWLACAGPDITAGARPARPVRHEDVAAQVYAALDRTPDTHWTLDGGAVPTVPRAVLLGMDGTLVDTERLWLEAARGVASAHGHALTDEEGAGVLGRNRADTATLLVQLCPEPTTLAGLESELEDTFLAAVEAGVPLRPGARALLDRLVRDGVPAALVSAFPRRVVDTVLRALGGEVFRTTVADGESDRSKPFPDPYLKAATRLGLPPGACLAVEDSPAGVAAAEAAGCRVLAVPSAAPITSAPGRRVGRDLAVLPREWGNGTSTGRPVRR</sequence>
<evidence type="ECO:0000313" key="1">
    <source>
        <dbReference type="EMBL" id="WNF31020.1"/>
    </source>
</evidence>
<dbReference type="SUPFAM" id="SSF56784">
    <property type="entry name" value="HAD-like"/>
    <property type="match status" value="1"/>
</dbReference>
<protein>
    <submittedName>
        <fullName evidence="1">HAD-IA family hydrolase</fullName>
    </submittedName>
</protein>
<organism evidence="1 2">
    <name type="scientific">Streptomyces durocortorensis</name>
    <dbReference type="NCBI Taxonomy" id="2811104"/>
    <lineage>
        <taxon>Bacteria</taxon>
        <taxon>Bacillati</taxon>
        <taxon>Actinomycetota</taxon>
        <taxon>Actinomycetes</taxon>
        <taxon>Kitasatosporales</taxon>
        <taxon>Streptomycetaceae</taxon>
        <taxon>Streptomyces</taxon>
    </lineage>
</organism>
<reference evidence="1 2" key="1">
    <citation type="submission" date="2023-09" db="EMBL/GenBank/DDBJ databases">
        <title>Genome completion map analysis of the actinomycetes C11-1.</title>
        <authorList>
            <person name="Qin P."/>
            <person name="Guan P."/>
        </authorList>
    </citation>
    <scope>NUCLEOTIDE SEQUENCE [LARGE SCALE GENOMIC DNA]</scope>
    <source>
        <strain evidence="1 2">C11-1</strain>
    </source>
</reference>
<dbReference type="Gene3D" id="1.10.150.240">
    <property type="entry name" value="Putative phosphatase, domain 2"/>
    <property type="match status" value="1"/>
</dbReference>
<dbReference type="Gene3D" id="3.40.50.1000">
    <property type="entry name" value="HAD superfamily/HAD-like"/>
    <property type="match status" value="1"/>
</dbReference>
<evidence type="ECO:0000313" key="2">
    <source>
        <dbReference type="Proteomes" id="UP001303236"/>
    </source>
</evidence>
<dbReference type="InterPro" id="IPR023198">
    <property type="entry name" value="PGP-like_dom2"/>
</dbReference>